<dbReference type="Proteomes" id="UP000484842">
    <property type="component" value="Unassembled WGS sequence"/>
</dbReference>
<dbReference type="AlphaFoldDB" id="A0A7X1TTG8"/>
<evidence type="ECO:0000313" key="1">
    <source>
        <dbReference type="EMBL" id="MPY68441.1"/>
    </source>
</evidence>
<proteinExistence type="predicted"/>
<comment type="caution">
    <text evidence="1">The sequence shown here is derived from an EMBL/GenBank/DDBJ whole genome shotgun (WGS) entry which is preliminary data.</text>
</comment>
<dbReference type="EMBL" id="WBSL01000035">
    <property type="protein sequence ID" value="MPY68441.1"/>
    <property type="molecule type" value="Genomic_DNA"/>
</dbReference>
<accession>A0A7X1TTG8</accession>
<protein>
    <submittedName>
        <fullName evidence="1">IS4 family transposase</fullName>
    </submittedName>
</protein>
<feature type="non-terminal residue" evidence="1">
    <location>
        <position position="1"/>
    </location>
</feature>
<evidence type="ECO:0000313" key="2">
    <source>
        <dbReference type="Proteomes" id="UP000484842"/>
    </source>
</evidence>
<reference evidence="1 2" key="1">
    <citation type="submission" date="2019-10" db="EMBL/GenBank/DDBJ databases">
        <title>Deinococcus sp. isolated from soil.</title>
        <authorList>
            <person name="Li Y."/>
            <person name="Wang J."/>
        </authorList>
    </citation>
    <scope>NUCLEOTIDE SEQUENCE [LARGE SCALE GENOMIC DNA]</scope>
    <source>
        <strain evidence="1 2">SDU3-2</strain>
    </source>
</reference>
<gene>
    <name evidence="1" type="ORF">F8S09_17480</name>
</gene>
<keyword evidence="2" id="KW-1185">Reference proteome</keyword>
<organism evidence="1 2">
    <name type="scientific">Deinococcus terrestris</name>
    <dbReference type="NCBI Taxonomy" id="2651870"/>
    <lineage>
        <taxon>Bacteria</taxon>
        <taxon>Thermotogati</taxon>
        <taxon>Deinococcota</taxon>
        <taxon>Deinococci</taxon>
        <taxon>Deinococcales</taxon>
        <taxon>Deinococcaceae</taxon>
        <taxon>Deinococcus</taxon>
    </lineage>
</organism>
<name>A0A7X1TTG8_9DEIO</name>
<sequence length="40" mass="4408">HGYPPKSLFRRGLDTLRAVLSKPQHGAGRAFPDFLAAFDP</sequence>